<reference evidence="1 2" key="1">
    <citation type="submission" date="2018-08" db="EMBL/GenBank/DDBJ databases">
        <authorList>
            <person name="Laetsch R D."/>
            <person name="Stevens L."/>
            <person name="Kumar S."/>
            <person name="Blaxter L. M."/>
        </authorList>
    </citation>
    <scope>NUCLEOTIDE SEQUENCE [LARGE SCALE GENOMIC DNA]</scope>
</reference>
<dbReference type="EMBL" id="UPTC01002037">
    <property type="protein sequence ID" value="VBB32948.1"/>
    <property type="molecule type" value="Genomic_DNA"/>
</dbReference>
<dbReference type="STRING" id="6277.A0A498SS91"/>
<evidence type="ECO:0000313" key="1">
    <source>
        <dbReference type="EMBL" id="VBB32948.1"/>
    </source>
</evidence>
<protein>
    <recommendedName>
        <fullName evidence="3">Ubiquitin-like domain-containing protein</fullName>
    </recommendedName>
</protein>
<dbReference type="Proteomes" id="UP000276991">
    <property type="component" value="Unassembled WGS sequence"/>
</dbReference>
<sequence>AERIMHFFPHVREIHLDRNDLKCFDPGEYGSNLESIDLEGNPIGDFANLRVLLQKLSLVSCGLRHIYMPDSIGFNSLLSLNIKGNPITDKQWILELAKLPKLEKLCYSCSDNDNADSEIDLREIIIASMPQLKFLGNSEISSVERDSAEMRFLNKFGVSPVTEENRTIVERLIEAHGKPNEPKPQNGGIGLLKLRLSYEGKVMERSLPGTVTVQRLIGIISRLFHLDARKISLQTCDYQGFVMNLDKPLRSLDFYSLSNEDTIYATVV</sequence>
<keyword evidence="2" id="KW-1185">Reference proteome</keyword>
<dbReference type="SUPFAM" id="SSF54236">
    <property type="entry name" value="Ubiquitin-like"/>
    <property type="match status" value="1"/>
</dbReference>
<gene>
    <name evidence="1" type="ORF">NAV_LOCUS7739</name>
</gene>
<dbReference type="SUPFAM" id="SSF52075">
    <property type="entry name" value="Outer arm dynein light chain 1"/>
    <property type="match status" value="1"/>
</dbReference>
<dbReference type="Gene3D" id="3.10.20.90">
    <property type="entry name" value="Phosphatidylinositol 3-kinase Catalytic Subunit, Chain A, domain 1"/>
    <property type="match status" value="1"/>
</dbReference>
<dbReference type="InterPro" id="IPR032675">
    <property type="entry name" value="LRR_dom_sf"/>
</dbReference>
<dbReference type="AlphaFoldDB" id="A0A498SS91"/>
<dbReference type="InterPro" id="IPR001611">
    <property type="entry name" value="Leu-rich_rpt"/>
</dbReference>
<dbReference type="InterPro" id="IPR029071">
    <property type="entry name" value="Ubiquitin-like_domsf"/>
</dbReference>
<organism evidence="1 2">
    <name type="scientific">Acanthocheilonema viteae</name>
    <name type="common">Filarial nematode worm</name>
    <name type="synonym">Dipetalonema viteae</name>
    <dbReference type="NCBI Taxonomy" id="6277"/>
    <lineage>
        <taxon>Eukaryota</taxon>
        <taxon>Metazoa</taxon>
        <taxon>Ecdysozoa</taxon>
        <taxon>Nematoda</taxon>
        <taxon>Chromadorea</taxon>
        <taxon>Rhabditida</taxon>
        <taxon>Spirurina</taxon>
        <taxon>Spiruromorpha</taxon>
        <taxon>Filarioidea</taxon>
        <taxon>Onchocercidae</taxon>
        <taxon>Acanthocheilonema</taxon>
    </lineage>
</organism>
<dbReference type="Gene3D" id="3.80.10.10">
    <property type="entry name" value="Ribonuclease Inhibitor"/>
    <property type="match status" value="1"/>
</dbReference>
<evidence type="ECO:0000313" key="2">
    <source>
        <dbReference type="Proteomes" id="UP000276991"/>
    </source>
</evidence>
<accession>A0A498SS91</accession>
<feature type="non-terminal residue" evidence="1">
    <location>
        <position position="1"/>
    </location>
</feature>
<evidence type="ECO:0008006" key="3">
    <source>
        <dbReference type="Google" id="ProtNLM"/>
    </source>
</evidence>
<name>A0A498SS91_ACAVI</name>
<dbReference type="PROSITE" id="PS51450">
    <property type="entry name" value="LRR"/>
    <property type="match status" value="1"/>
</dbReference>
<proteinExistence type="predicted"/>
<dbReference type="OrthoDB" id="5273213at2759"/>